<evidence type="ECO:0000256" key="1">
    <source>
        <dbReference type="SAM" id="MobiDB-lite"/>
    </source>
</evidence>
<protein>
    <submittedName>
        <fullName evidence="2">Uncharacterized protein</fullName>
    </submittedName>
</protein>
<sequence length="119" mass="12763">INAYRLQLSIPLDYLDQQAKRQLGDDSRHRRLRTVEHQAQFLVDVRSDDDHRRPPELPAAPASSSQDSGVMGVEAQTGGVMGVEGKTGGMMGAEAQTAGMMGAETQTAGVMGGRRRQAA</sequence>
<organism evidence="2 3">
    <name type="scientific">Cymbomonas tetramitiformis</name>
    <dbReference type="NCBI Taxonomy" id="36881"/>
    <lineage>
        <taxon>Eukaryota</taxon>
        <taxon>Viridiplantae</taxon>
        <taxon>Chlorophyta</taxon>
        <taxon>Pyramimonadophyceae</taxon>
        <taxon>Pyramimonadales</taxon>
        <taxon>Pyramimonadaceae</taxon>
        <taxon>Cymbomonas</taxon>
    </lineage>
</organism>
<proteinExistence type="predicted"/>
<reference evidence="2 3" key="1">
    <citation type="journal article" date="2015" name="Genome Biol. Evol.">
        <title>Comparative Genomics of a Bacterivorous Green Alga Reveals Evolutionary Causalities and Consequences of Phago-Mixotrophic Mode of Nutrition.</title>
        <authorList>
            <person name="Burns J.A."/>
            <person name="Paasch A."/>
            <person name="Narechania A."/>
            <person name="Kim E."/>
        </authorList>
    </citation>
    <scope>NUCLEOTIDE SEQUENCE [LARGE SCALE GENOMIC DNA]</scope>
    <source>
        <strain evidence="2 3">PLY_AMNH</strain>
    </source>
</reference>
<keyword evidence="3" id="KW-1185">Reference proteome</keyword>
<name>A0AAE0BIF4_9CHLO</name>
<feature type="non-terminal residue" evidence="2">
    <location>
        <position position="1"/>
    </location>
</feature>
<dbReference type="EMBL" id="LGRX02034943">
    <property type="protein sequence ID" value="KAK3236609.1"/>
    <property type="molecule type" value="Genomic_DNA"/>
</dbReference>
<comment type="caution">
    <text evidence="2">The sequence shown here is derived from an EMBL/GenBank/DDBJ whole genome shotgun (WGS) entry which is preliminary data.</text>
</comment>
<accession>A0AAE0BIF4</accession>
<feature type="region of interest" description="Disordered" evidence="1">
    <location>
        <begin position="42"/>
        <end position="72"/>
    </location>
</feature>
<evidence type="ECO:0000313" key="3">
    <source>
        <dbReference type="Proteomes" id="UP001190700"/>
    </source>
</evidence>
<dbReference type="Proteomes" id="UP001190700">
    <property type="component" value="Unassembled WGS sequence"/>
</dbReference>
<evidence type="ECO:0000313" key="2">
    <source>
        <dbReference type="EMBL" id="KAK3236609.1"/>
    </source>
</evidence>
<feature type="compositionally biased region" description="Basic and acidic residues" evidence="1">
    <location>
        <begin position="45"/>
        <end position="55"/>
    </location>
</feature>
<dbReference type="AlphaFoldDB" id="A0AAE0BIF4"/>
<gene>
    <name evidence="2" type="ORF">CYMTET_53262</name>
</gene>